<feature type="transmembrane region" description="Helical" evidence="6">
    <location>
        <begin position="251"/>
        <end position="271"/>
    </location>
</feature>
<evidence type="ECO:0000256" key="5">
    <source>
        <dbReference type="ARBA" id="ARBA00023136"/>
    </source>
</evidence>
<organism evidence="7 8">
    <name type="scientific">Anopheles stephensi</name>
    <name type="common">Indo-Pakistan malaria mosquito</name>
    <dbReference type="NCBI Taxonomy" id="30069"/>
    <lineage>
        <taxon>Eukaryota</taxon>
        <taxon>Metazoa</taxon>
        <taxon>Ecdysozoa</taxon>
        <taxon>Arthropoda</taxon>
        <taxon>Hexapoda</taxon>
        <taxon>Insecta</taxon>
        <taxon>Pterygota</taxon>
        <taxon>Neoptera</taxon>
        <taxon>Endopterygota</taxon>
        <taxon>Diptera</taxon>
        <taxon>Nematocera</taxon>
        <taxon>Culicoidea</taxon>
        <taxon>Culicidae</taxon>
        <taxon>Anophelinae</taxon>
        <taxon>Anopheles</taxon>
    </lineage>
</organism>
<keyword evidence="4 6" id="KW-1133">Transmembrane helix</keyword>
<evidence type="ECO:0000313" key="8">
    <source>
        <dbReference type="Proteomes" id="UP000076408"/>
    </source>
</evidence>
<feature type="transmembrane region" description="Helical" evidence="6">
    <location>
        <begin position="128"/>
        <end position="152"/>
    </location>
</feature>
<name>A0A182YNA4_ANOST</name>
<keyword evidence="8" id="KW-1185">Reference proteome</keyword>
<dbReference type="GO" id="GO:0050909">
    <property type="term" value="P:sensory perception of taste"/>
    <property type="evidence" value="ECO:0007669"/>
    <property type="project" value="InterPro"/>
</dbReference>
<dbReference type="VEuPathDB" id="VectorBase:ASTEI20_037521"/>
<dbReference type="GO" id="GO:0005886">
    <property type="term" value="C:plasma membrane"/>
    <property type="evidence" value="ECO:0007669"/>
    <property type="project" value="UniProtKB-SubCell"/>
</dbReference>
<evidence type="ECO:0000313" key="7">
    <source>
        <dbReference type="EnsemblMetazoa" id="ASTEI09940-PA"/>
    </source>
</evidence>
<protein>
    <recommendedName>
        <fullName evidence="6">Gustatory receptor</fullName>
    </recommendedName>
</protein>
<feature type="transmembrane region" description="Helical" evidence="6">
    <location>
        <begin position="53"/>
        <end position="73"/>
    </location>
</feature>
<evidence type="ECO:0000256" key="6">
    <source>
        <dbReference type="RuleBase" id="RU363108"/>
    </source>
</evidence>
<sequence length="335" mass="38911">MGQSVSSWFFAEPHDVFDVMKYSEKMCSIVGINVYQFEGHPAKRIVKLSVVKVINFIVLNVLLMVIAVIHHSIPYDMVNNGSIIVTYGIRTLLVGGVLATSGEIVFLAWKWKSIVRLLQHIHELDLKLYFNVVYISIVIRFYCFVCILSRRFEHLNDVLKLRFDTSNSERDGRWLNETRYRNGPVQERIRVVQKLSDLHHQLNEITDHMNGVFGDVFLGNMLVVMLLCTFNIFALFKVYSSNDLRTRMFTVFNLSGSSYYTMMFMLISNLARTVSKESKHTGVLIHKAMNNETNSEIIRSLMVFSRQVRNRSAVVGSRQIVMDWPFIFQVRFNNR</sequence>
<dbReference type="GO" id="GO:0007165">
    <property type="term" value="P:signal transduction"/>
    <property type="evidence" value="ECO:0007669"/>
    <property type="project" value="UniProtKB-KW"/>
</dbReference>
<dbReference type="VEuPathDB" id="VectorBase:ASTEI09940"/>
<evidence type="ECO:0000256" key="4">
    <source>
        <dbReference type="ARBA" id="ARBA00022989"/>
    </source>
</evidence>
<dbReference type="VEuPathDB" id="VectorBase:ASTE005723"/>
<dbReference type="AlphaFoldDB" id="A0A182YNA4"/>
<keyword evidence="3 6" id="KW-0812">Transmembrane</keyword>
<dbReference type="InterPro" id="IPR013604">
    <property type="entry name" value="7TM_chemorcpt"/>
</dbReference>
<dbReference type="Proteomes" id="UP000076408">
    <property type="component" value="Unassembled WGS sequence"/>
</dbReference>
<dbReference type="Pfam" id="PF08395">
    <property type="entry name" value="7tm_7"/>
    <property type="match status" value="1"/>
</dbReference>
<reference evidence="7" key="2">
    <citation type="submission" date="2020-05" db="UniProtKB">
        <authorList>
            <consortium name="EnsemblMetazoa"/>
        </authorList>
    </citation>
    <scope>IDENTIFICATION</scope>
    <source>
        <strain evidence="7">Indian</strain>
    </source>
</reference>
<keyword evidence="6" id="KW-0675">Receptor</keyword>
<dbReference type="STRING" id="30069.A0A182YNA4"/>
<keyword evidence="2 6" id="KW-1003">Cell membrane</keyword>
<evidence type="ECO:0000256" key="2">
    <source>
        <dbReference type="ARBA" id="ARBA00022475"/>
    </source>
</evidence>
<keyword evidence="6" id="KW-0807">Transducer</keyword>
<comment type="subcellular location">
    <subcellularLocation>
        <location evidence="1 6">Cell membrane</location>
        <topology evidence="1 6">Multi-pass membrane protein</topology>
    </subcellularLocation>
</comment>
<dbReference type="EnsemblMetazoa" id="ASTEI09940-RA">
    <property type="protein sequence ID" value="ASTEI09940-PA"/>
    <property type="gene ID" value="ASTEI09940"/>
</dbReference>
<accession>A0A182YNA4</accession>
<comment type="similarity">
    <text evidence="6">Belongs to the insect chemoreceptor superfamily. Gustatory receptor (GR) family.</text>
</comment>
<reference evidence="8" key="1">
    <citation type="journal article" date="2014" name="Genome Biol.">
        <title>Genome analysis of a major urban malaria vector mosquito, Anopheles stephensi.</title>
        <authorList>
            <person name="Jiang X."/>
            <person name="Peery A."/>
            <person name="Hall A.B."/>
            <person name="Sharma A."/>
            <person name="Chen X.G."/>
            <person name="Waterhouse R.M."/>
            <person name="Komissarov A."/>
            <person name="Riehle M.M."/>
            <person name="Shouche Y."/>
            <person name="Sharakhova M.V."/>
            <person name="Lawson D."/>
            <person name="Pakpour N."/>
            <person name="Arensburger P."/>
            <person name="Davidson V.L."/>
            <person name="Eiglmeier K."/>
            <person name="Emrich S."/>
            <person name="George P."/>
            <person name="Kennedy R.C."/>
            <person name="Mane S.P."/>
            <person name="Maslen G."/>
            <person name="Oringanje C."/>
            <person name="Qi Y."/>
            <person name="Settlage R."/>
            <person name="Tojo M."/>
            <person name="Tubio J.M."/>
            <person name="Unger M.F."/>
            <person name="Wang B."/>
            <person name="Vernick K.D."/>
            <person name="Ribeiro J.M."/>
            <person name="James A.A."/>
            <person name="Michel K."/>
            <person name="Riehle M.A."/>
            <person name="Luckhart S."/>
            <person name="Sharakhov I.V."/>
            <person name="Tu Z."/>
        </authorList>
    </citation>
    <scope>NUCLEOTIDE SEQUENCE [LARGE SCALE GENOMIC DNA]</scope>
    <source>
        <strain evidence="8">Indian</strain>
    </source>
</reference>
<evidence type="ECO:0000256" key="1">
    <source>
        <dbReference type="ARBA" id="ARBA00004651"/>
    </source>
</evidence>
<comment type="caution">
    <text evidence="6">Lacks conserved residue(s) required for the propagation of feature annotation.</text>
</comment>
<evidence type="ECO:0000256" key="3">
    <source>
        <dbReference type="ARBA" id="ARBA00022692"/>
    </source>
</evidence>
<comment type="function">
    <text evidence="6">Gustatory receptor which mediates acceptance or avoidance behavior, depending on its substrates.</text>
</comment>
<dbReference type="OMA" id="DWPFIFQ"/>
<keyword evidence="5 6" id="KW-0472">Membrane</keyword>
<feature type="transmembrane region" description="Helical" evidence="6">
    <location>
        <begin position="217"/>
        <end position="239"/>
    </location>
</feature>
<proteinExistence type="inferred from homology"/>
<feature type="transmembrane region" description="Helical" evidence="6">
    <location>
        <begin position="85"/>
        <end position="107"/>
    </location>
</feature>